<keyword evidence="3 4" id="KW-0560">Oxidoreductase</keyword>
<keyword evidence="2" id="KW-0169">Cobalamin biosynthesis</keyword>
<dbReference type="UniPathway" id="UPA00148"/>
<keyword evidence="5" id="KW-1185">Reference proteome</keyword>
<proteinExistence type="predicted"/>
<dbReference type="PANTHER" id="PTHR36925:SF1">
    <property type="entry name" value="COBALT-PRECORRIN-6A REDUCTASE"/>
    <property type="match status" value="1"/>
</dbReference>
<name>A0A8F6TY75_9RHOB</name>
<dbReference type="NCBIfam" id="TIGR00715">
    <property type="entry name" value="precor6x_red"/>
    <property type="match status" value="1"/>
</dbReference>
<gene>
    <name evidence="4" type="ORF">KYE46_07740</name>
</gene>
<evidence type="ECO:0000313" key="5">
    <source>
        <dbReference type="Proteomes" id="UP000825009"/>
    </source>
</evidence>
<accession>A0A8F6TY75</accession>
<organism evidence="4 5">
    <name type="scientific">Gymnodinialimonas ceratoperidinii</name>
    <dbReference type="NCBI Taxonomy" id="2856823"/>
    <lineage>
        <taxon>Bacteria</taxon>
        <taxon>Pseudomonadati</taxon>
        <taxon>Pseudomonadota</taxon>
        <taxon>Alphaproteobacteria</taxon>
        <taxon>Rhodobacterales</taxon>
        <taxon>Paracoccaceae</taxon>
        <taxon>Gymnodinialimonas</taxon>
    </lineage>
</organism>
<dbReference type="EMBL" id="CP079194">
    <property type="protein sequence ID" value="QXT41096.1"/>
    <property type="molecule type" value="Genomic_DNA"/>
</dbReference>
<reference evidence="4 5" key="1">
    <citation type="submission" date="2021-07" db="EMBL/GenBank/DDBJ databases">
        <title>A novel Jannaschia species isolated from marine dinoflagellate Ceratoperidinium margalefii.</title>
        <authorList>
            <person name="Jiang Y."/>
            <person name="Li Z."/>
        </authorList>
    </citation>
    <scope>NUCLEOTIDE SEQUENCE [LARGE SCALE GENOMIC DNA]</scope>
    <source>
        <strain evidence="4 5">J12C1-MA-4</strain>
    </source>
</reference>
<dbReference type="GO" id="GO:0016994">
    <property type="term" value="F:precorrin-6A reductase activity"/>
    <property type="evidence" value="ECO:0007669"/>
    <property type="project" value="InterPro"/>
</dbReference>
<dbReference type="PROSITE" id="PS51014">
    <property type="entry name" value="COBK_CBIJ"/>
    <property type="match status" value="1"/>
</dbReference>
<protein>
    <submittedName>
        <fullName evidence="4">Cobalt-precorrin-6A reductase</fullName>
        <ecNumber evidence="4">1.3.1.106</ecNumber>
    </submittedName>
</protein>
<dbReference type="GO" id="GO:0009236">
    <property type="term" value="P:cobalamin biosynthetic process"/>
    <property type="evidence" value="ECO:0007669"/>
    <property type="project" value="UniProtKB-UniPathway"/>
</dbReference>
<evidence type="ECO:0000313" key="4">
    <source>
        <dbReference type="EMBL" id="QXT41096.1"/>
    </source>
</evidence>
<dbReference type="PANTHER" id="PTHR36925">
    <property type="entry name" value="COBALT-PRECORRIN-6A REDUCTASE"/>
    <property type="match status" value="1"/>
</dbReference>
<evidence type="ECO:0000256" key="1">
    <source>
        <dbReference type="ARBA" id="ARBA00004953"/>
    </source>
</evidence>
<dbReference type="Pfam" id="PF02571">
    <property type="entry name" value="CbiJ"/>
    <property type="match status" value="1"/>
</dbReference>
<dbReference type="AlphaFoldDB" id="A0A8F6TY75"/>
<dbReference type="NCBIfam" id="NF005968">
    <property type="entry name" value="PRK08057.1-2"/>
    <property type="match status" value="1"/>
</dbReference>
<sequence>MTPNLLILGGTMEATALARAVAEAGIAGTVSFAGRVARPVRQPLPQRVGGFGGVAGLRAFLAEAGITHVVDATHPFAAQMSRNAIEACAEARVPLIALTRPPWVPQPGDDWQRVPDIAGAVAALDQPARRVMLAVGRMHLADFAPNPQHFYLLRLVDPPKEALPLPNAEVVVSRGPFTEADDRALMERHGIDLVVSKNAGGKGAYAKIAAARALSLPVIMIDRPAIPPRPEVATPEEVLDWLGHPASVTERGV</sequence>
<dbReference type="RefSeq" id="WP_219004709.1">
    <property type="nucleotide sequence ID" value="NZ_CP079194.1"/>
</dbReference>
<comment type="pathway">
    <text evidence="1">Cofactor biosynthesis; adenosylcobalamin biosynthesis.</text>
</comment>
<dbReference type="InterPro" id="IPR003723">
    <property type="entry name" value="Precorrin-6x_reduct"/>
</dbReference>
<dbReference type="KEGG" id="gce:KYE46_07740"/>
<dbReference type="EC" id="1.3.1.106" evidence="4"/>
<dbReference type="Proteomes" id="UP000825009">
    <property type="component" value="Chromosome"/>
</dbReference>
<evidence type="ECO:0000256" key="3">
    <source>
        <dbReference type="ARBA" id="ARBA00023002"/>
    </source>
</evidence>
<evidence type="ECO:0000256" key="2">
    <source>
        <dbReference type="ARBA" id="ARBA00022573"/>
    </source>
</evidence>